<gene>
    <name evidence="3" type="ORF">M5X16_05660</name>
    <name evidence="4" type="ORF">PC41400_26225</name>
</gene>
<dbReference type="GeneID" id="95378291"/>
<feature type="domain" description="Creatinase N-terminal" evidence="2">
    <location>
        <begin position="11"/>
        <end position="140"/>
    </location>
</feature>
<dbReference type="EMBL" id="CP026520">
    <property type="protein sequence ID" value="QAV20976.1"/>
    <property type="molecule type" value="Genomic_DNA"/>
</dbReference>
<dbReference type="PRINTS" id="PR00599">
    <property type="entry name" value="MAPEPTIDASE"/>
</dbReference>
<dbReference type="Gene3D" id="3.40.350.10">
    <property type="entry name" value="Creatinase/prolidase N-terminal domain"/>
    <property type="match status" value="1"/>
</dbReference>
<dbReference type="InterPro" id="IPR000587">
    <property type="entry name" value="Creatinase_N"/>
</dbReference>
<keyword evidence="4" id="KW-0378">Hydrolase</keyword>
<sequence length="398" mass="43596">MNKTDHPYAERQQRLQKAMQAGGIDAFLVNHHVDLYYFNGSMQNGYLFVPAEGNPLFVVRRSITRAQQESLAEVEEFGSLRTLKDRLAQRYPGVFASGKEAVIATEFDVLPVQQFQRLEGAFPGVKWKDGSLLVKELRMIKSADEIALIRKAADVIDRTLEKALAGIREGMPEFELMSLIERENRLQGHLGLMRMRAYNSELITGCVAAGAAAAEPTYFDGPAGGRGLSPASPQSAGSRPIGRNEPILIDIGCNIEGYVIDQTRTAVIGALPDELQRAYEISEKILKEAEAMMKPGTVAEHLYLQSLDTASAEGLGGHFMGYGIDQVKFLGHGIGLEIDEFPVLAKGFKYKLEPGMVIAVEPKFTFPGLGVVGIENTYAITETGFEKLTVSREGVLVL</sequence>
<evidence type="ECO:0000313" key="3">
    <source>
        <dbReference type="EMBL" id="MCY9595258.1"/>
    </source>
</evidence>
<dbReference type="Proteomes" id="UP000288943">
    <property type="component" value="Chromosome"/>
</dbReference>
<accession>A0A410X2Z0</accession>
<name>A0A410X2Z0_9BACL</name>
<reference evidence="3 6" key="2">
    <citation type="submission" date="2022-05" db="EMBL/GenBank/DDBJ databases">
        <title>Genome Sequencing of Bee-Associated Microbes.</title>
        <authorList>
            <person name="Dunlap C."/>
        </authorList>
    </citation>
    <scope>NUCLEOTIDE SEQUENCE [LARGE SCALE GENOMIC DNA]</scope>
    <source>
        <strain evidence="3 6">NRRL B-23120</strain>
    </source>
</reference>
<reference evidence="4 5" key="1">
    <citation type="submission" date="2018-01" db="EMBL/GenBank/DDBJ databases">
        <title>The whole genome sequencing and assembly of Paenibacillus chitinolyticus KCCM 41400 strain.</title>
        <authorList>
            <person name="Kim J.-Y."/>
            <person name="Park M.-K."/>
            <person name="Lee Y.-J."/>
            <person name="Yi H."/>
            <person name="Bahn Y.-S."/>
            <person name="Kim J.F."/>
            <person name="Lee D.-W."/>
        </authorList>
    </citation>
    <scope>NUCLEOTIDE SEQUENCE [LARGE SCALE GENOMIC DNA]</scope>
    <source>
        <strain evidence="4 5">KCCM 41400</strain>
    </source>
</reference>
<dbReference type="GO" id="GO:0004177">
    <property type="term" value="F:aminopeptidase activity"/>
    <property type="evidence" value="ECO:0007669"/>
    <property type="project" value="UniProtKB-KW"/>
</dbReference>
<dbReference type="InterPro" id="IPR000994">
    <property type="entry name" value="Pept_M24"/>
</dbReference>
<dbReference type="EMBL" id="JAMDMJ010000006">
    <property type="protein sequence ID" value="MCY9595258.1"/>
    <property type="molecule type" value="Genomic_DNA"/>
</dbReference>
<dbReference type="InterPro" id="IPR029149">
    <property type="entry name" value="Creatin/AminoP/Spt16_N"/>
</dbReference>
<evidence type="ECO:0000259" key="1">
    <source>
        <dbReference type="Pfam" id="PF00557"/>
    </source>
</evidence>
<dbReference type="InterPro" id="IPR050659">
    <property type="entry name" value="Peptidase_M24B"/>
</dbReference>
<dbReference type="Pfam" id="PF00557">
    <property type="entry name" value="Peptidase_M24"/>
    <property type="match status" value="1"/>
</dbReference>
<feature type="domain" description="Peptidase M24" evidence="1">
    <location>
        <begin position="148"/>
        <end position="382"/>
    </location>
</feature>
<evidence type="ECO:0000313" key="6">
    <source>
        <dbReference type="Proteomes" id="UP001527202"/>
    </source>
</evidence>
<dbReference type="SUPFAM" id="SSF55920">
    <property type="entry name" value="Creatinase/aminopeptidase"/>
    <property type="match status" value="1"/>
</dbReference>
<dbReference type="CDD" id="cd01066">
    <property type="entry name" value="APP_MetAP"/>
    <property type="match status" value="1"/>
</dbReference>
<evidence type="ECO:0000259" key="2">
    <source>
        <dbReference type="Pfam" id="PF01321"/>
    </source>
</evidence>
<dbReference type="GO" id="GO:0008235">
    <property type="term" value="F:metalloexopeptidase activity"/>
    <property type="evidence" value="ECO:0007669"/>
    <property type="project" value="UniProtKB-ARBA"/>
</dbReference>
<dbReference type="InterPro" id="IPR036005">
    <property type="entry name" value="Creatinase/aminopeptidase-like"/>
</dbReference>
<keyword evidence="4" id="KW-0031">Aminopeptidase</keyword>
<dbReference type="Pfam" id="PF01321">
    <property type="entry name" value="Creatinase_N"/>
    <property type="match status" value="1"/>
</dbReference>
<dbReference type="SUPFAM" id="SSF53092">
    <property type="entry name" value="Creatinase/prolidase N-terminal domain"/>
    <property type="match status" value="1"/>
</dbReference>
<keyword evidence="4" id="KW-0645">Protease</keyword>
<organism evidence="4 5">
    <name type="scientific">Paenibacillus chitinolyticus</name>
    <dbReference type="NCBI Taxonomy" id="79263"/>
    <lineage>
        <taxon>Bacteria</taxon>
        <taxon>Bacillati</taxon>
        <taxon>Bacillota</taxon>
        <taxon>Bacilli</taxon>
        <taxon>Bacillales</taxon>
        <taxon>Paenibacillaceae</taxon>
        <taxon>Paenibacillus</taxon>
    </lineage>
</organism>
<proteinExistence type="predicted"/>
<evidence type="ECO:0000313" key="5">
    <source>
        <dbReference type="Proteomes" id="UP000288943"/>
    </source>
</evidence>
<protein>
    <submittedName>
        <fullName evidence="4">Aminopeptidase P family protein</fullName>
    </submittedName>
    <submittedName>
        <fullName evidence="3">Xaa-Pro peptidase family protein</fullName>
    </submittedName>
</protein>
<dbReference type="OrthoDB" id="9806388at2"/>
<dbReference type="Proteomes" id="UP001527202">
    <property type="component" value="Unassembled WGS sequence"/>
</dbReference>
<dbReference type="InterPro" id="IPR001714">
    <property type="entry name" value="Pept_M24_MAP"/>
</dbReference>
<dbReference type="RefSeq" id="WP_042234502.1">
    <property type="nucleotide sequence ID" value="NZ_CP026520.1"/>
</dbReference>
<evidence type="ECO:0000313" key="4">
    <source>
        <dbReference type="EMBL" id="QAV20976.1"/>
    </source>
</evidence>
<keyword evidence="6" id="KW-1185">Reference proteome</keyword>
<dbReference type="KEGG" id="pchi:PC41400_26225"/>
<dbReference type="PANTHER" id="PTHR46112">
    <property type="entry name" value="AMINOPEPTIDASE"/>
    <property type="match status" value="1"/>
</dbReference>
<dbReference type="PANTHER" id="PTHR46112:SF2">
    <property type="entry name" value="XAA-PRO AMINOPEPTIDASE P-RELATED"/>
    <property type="match status" value="1"/>
</dbReference>
<dbReference type="Gene3D" id="3.90.230.10">
    <property type="entry name" value="Creatinase/methionine aminopeptidase superfamily"/>
    <property type="match status" value="1"/>
</dbReference>
<dbReference type="AlphaFoldDB" id="A0A410X2Z0"/>